<keyword evidence="5" id="KW-0539">Nucleus</keyword>
<dbReference type="SMART" id="SM00066">
    <property type="entry name" value="GAL4"/>
    <property type="match status" value="1"/>
</dbReference>
<name>A0A3D8SB94_9EURO</name>
<dbReference type="GO" id="GO:0006351">
    <property type="term" value="P:DNA-templated transcription"/>
    <property type="evidence" value="ECO:0007669"/>
    <property type="project" value="InterPro"/>
</dbReference>
<evidence type="ECO:0000256" key="3">
    <source>
        <dbReference type="ARBA" id="ARBA00023125"/>
    </source>
</evidence>
<gene>
    <name evidence="8" type="ORF">DSM5745_03955</name>
</gene>
<dbReference type="CDD" id="cd00067">
    <property type="entry name" value="GAL4"/>
    <property type="match status" value="1"/>
</dbReference>
<feature type="domain" description="Zn(2)-C6 fungal-type" evidence="7">
    <location>
        <begin position="14"/>
        <end position="54"/>
    </location>
</feature>
<evidence type="ECO:0000259" key="7">
    <source>
        <dbReference type="PROSITE" id="PS50048"/>
    </source>
</evidence>
<evidence type="ECO:0000256" key="1">
    <source>
        <dbReference type="ARBA" id="ARBA00022723"/>
    </source>
</evidence>
<dbReference type="OrthoDB" id="3362851at2759"/>
<dbReference type="GO" id="GO:0000981">
    <property type="term" value="F:DNA-binding transcription factor activity, RNA polymerase II-specific"/>
    <property type="evidence" value="ECO:0007669"/>
    <property type="project" value="InterPro"/>
</dbReference>
<dbReference type="EMBL" id="PVWQ01000004">
    <property type="protein sequence ID" value="RDW83629.1"/>
    <property type="molecule type" value="Genomic_DNA"/>
</dbReference>
<keyword evidence="4" id="KW-0804">Transcription</keyword>
<dbReference type="InterPro" id="IPR001138">
    <property type="entry name" value="Zn2Cys6_DnaBD"/>
</dbReference>
<evidence type="ECO:0000256" key="4">
    <source>
        <dbReference type="ARBA" id="ARBA00023163"/>
    </source>
</evidence>
<dbReference type="PANTHER" id="PTHR46910:SF18">
    <property type="entry name" value="ZN(II)2CYS6 TRANSCRIPTION FACTOR (EUROFUNG)"/>
    <property type="match status" value="1"/>
</dbReference>
<dbReference type="InterPro" id="IPR050987">
    <property type="entry name" value="AtrR-like"/>
</dbReference>
<evidence type="ECO:0000256" key="5">
    <source>
        <dbReference type="ARBA" id="ARBA00023242"/>
    </source>
</evidence>
<sequence length="560" mass="62261">MSPTKTKTRRITQACDFCHRRGVKCRPKPSESGITAPEGTSCLTCEEYGQECTRKRQPKKRGTKPRGESKTIAPPEQDIARTSLDQSLREPSIQLSRSPLLNGIAGKPPSALANRRTITELLDVYLDSIHPNFPLFCERELWVGWRDGTFPRNDSDFMSLTSLCALSAQHVRDGALFSDNIKPTEWKNLREAYVAEAVRLVPVDLENSDLNLVRSYTFLALLGAQTGNHAMLHKYLSLCHGVSAQLNLDDESRWSPTITTCEQEVRRRLWWSIYRLEVHTACVLGNFVRTSESRCGVGYPIGAHHPAFIPGRTGKYEDWFNGWNTTTDLYRVLEHAISELRAKHRQSHSILGPSDSNPVAIMARLSEIQQRLLPQFVTPASRSGDNGRNRCGFQAPNIICTIHLARLLACVFDDDGPALACGVAGDLLASITAIPLEYIRAAGSPLIQQLAGVAHILVGLAKKRPLTGLQLSQIEDVVHSVICLLSVLAGQSPIAFTTRDRLTKLLSDLQEVVAPPRPDYEVLNTSTTPGDIQTLFNMNVHPDFANELLTDFTWLYPQHS</sequence>
<dbReference type="SUPFAM" id="SSF57701">
    <property type="entry name" value="Zn2/Cys6 DNA-binding domain"/>
    <property type="match status" value="1"/>
</dbReference>
<accession>A0A3D8SB94</accession>
<dbReference type="AlphaFoldDB" id="A0A3D8SB94"/>
<dbReference type="PROSITE" id="PS50048">
    <property type="entry name" value="ZN2_CY6_FUNGAL_2"/>
    <property type="match status" value="1"/>
</dbReference>
<dbReference type="Proteomes" id="UP000256690">
    <property type="component" value="Unassembled WGS sequence"/>
</dbReference>
<evidence type="ECO:0000256" key="2">
    <source>
        <dbReference type="ARBA" id="ARBA00023015"/>
    </source>
</evidence>
<dbReference type="GO" id="GO:0003677">
    <property type="term" value="F:DNA binding"/>
    <property type="evidence" value="ECO:0007669"/>
    <property type="project" value="UniProtKB-KW"/>
</dbReference>
<keyword evidence="2" id="KW-0805">Transcription regulation</keyword>
<keyword evidence="3" id="KW-0238">DNA-binding</keyword>
<dbReference type="InterPro" id="IPR036864">
    <property type="entry name" value="Zn2-C6_fun-type_DNA-bd_sf"/>
</dbReference>
<keyword evidence="9" id="KW-1185">Reference proteome</keyword>
<proteinExistence type="predicted"/>
<dbReference type="CDD" id="cd12148">
    <property type="entry name" value="fungal_TF_MHR"/>
    <property type="match status" value="1"/>
</dbReference>
<reference evidence="8 9" key="1">
    <citation type="journal article" date="2018" name="IMA Fungus">
        <title>IMA Genome-F 9: Draft genome sequence of Annulohypoxylon stygium, Aspergillus mulundensis, Berkeleyomyces basicola (syn. Thielaviopsis basicola), Ceratocystis smalleyi, two Cercospora beticola strains, Coleophoma cylindrospora, Fusarium fracticaudum, Phialophora cf. hyalina, and Morchella septimelata.</title>
        <authorList>
            <person name="Wingfield B.D."/>
            <person name="Bills G.F."/>
            <person name="Dong Y."/>
            <person name="Huang W."/>
            <person name="Nel W.J."/>
            <person name="Swalarsk-Parry B.S."/>
            <person name="Vaghefi N."/>
            <person name="Wilken P.M."/>
            <person name="An Z."/>
            <person name="de Beer Z.W."/>
            <person name="De Vos L."/>
            <person name="Chen L."/>
            <person name="Duong T.A."/>
            <person name="Gao Y."/>
            <person name="Hammerbacher A."/>
            <person name="Kikkert J.R."/>
            <person name="Li Y."/>
            <person name="Li H."/>
            <person name="Li K."/>
            <person name="Li Q."/>
            <person name="Liu X."/>
            <person name="Ma X."/>
            <person name="Naidoo K."/>
            <person name="Pethybridge S.J."/>
            <person name="Sun J."/>
            <person name="Steenkamp E.T."/>
            <person name="van der Nest M.A."/>
            <person name="van Wyk S."/>
            <person name="Wingfield M.J."/>
            <person name="Xiong C."/>
            <person name="Yue Q."/>
            <person name="Zhang X."/>
        </authorList>
    </citation>
    <scope>NUCLEOTIDE SEQUENCE [LARGE SCALE GENOMIC DNA]</scope>
    <source>
        <strain evidence="8 9">DSM 5745</strain>
    </source>
</reference>
<keyword evidence="1" id="KW-0479">Metal-binding</keyword>
<dbReference type="RefSeq" id="XP_026604967.1">
    <property type="nucleotide sequence ID" value="XM_026745971.1"/>
</dbReference>
<evidence type="ECO:0000313" key="9">
    <source>
        <dbReference type="Proteomes" id="UP000256690"/>
    </source>
</evidence>
<dbReference type="Pfam" id="PF04082">
    <property type="entry name" value="Fungal_trans"/>
    <property type="match status" value="1"/>
</dbReference>
<feature type="compositionally biased region" description="Basic residues" evidence="6">
    <location>
        <begin position="55"/>
        <end position="64"/>
    </location>
</feature>
<feature type="region of interest" description="Disordered" evidence="6">
    <location>
        <begin position="49"/>
        <end position="88"/>
    </location>
</feature>
<evidence type="ECO:0000256" key="6">
    <source>
        <dbReference type="SAM" id="MobiDB-lite"/>
    </source>
</evidence>
<dbReference type="PANTHER" id="PTHR46910">
    <property type="entry name" value="TRANSCRIPTION FACTOR PDR1"/>
    <property type="match status" value="1"/>
</dbReference>
<protein>
    <recommendedName>
        <fullName evidence="7">Zn(2)-C6 fungal-type domain-containing protein</fullName>
    </recommendedName>
</protein>
<dbReference type="InterPro" id="IPR007219">
    <property type="entry name" value="XnlR_reg_dom"/>
</dbReference>
<dbReference type="Gene3D" id="4.10.240.10">
    <property type="entry name" value="Zn(2)-C6 fungal-type DNA-binding domain"/>
    <property type="match status" value="1"/>
</dbReference>
<organism evidence="8 9">
    <name type="scientific">Aspergillus mulundensis</name>
    <dbReference type="NCBI Taxonomy" id="1810919"/>
    <lineage>
        <taxon>Eukaryota</taxon>
        <taxon>Fungi</taxon>
        <taxon>Dikarya</taxon>
        <taxon>Ascomycota</taxon>
        <taxon>Pezizomycotina</taxon>
        <taxon>Eurotiomycetes</taxon>
        <taxon>Eurotiomycetidae</taxon>
        <taxon>Eurotiales</taxon>
        <taxon>Aspergillaceae</taxon>
        <taxon>Aspergillus</taxon>
        <taxon>Aspergillus subgen. Nidulantes</taxon>
    </lineage>
</organism>
<dbReference type="GeneID" id="38114325"/>
<dbReference type="GO" id="GO:0008270">
    <property type="term" value="F:zinc ion binding"/>
    <property type="evidence" value="ECO:0007669"/>
    <property type="project" value="InterPro"/>
</dbReference>
<comment type="caution">
    <text evidence="8">The sequence shown here is derived from an EMBL/GenBank/DDBJ whole genome shotgun (WGS) entry which is preliminary data.</text>
</comment>
<evidence type="ECO:0000313" key="8">
    <source>
        <dbReference type="EMBL" id="RDW83629.1"/>
    </source>
</evidence>